<dbReference type="Proteomes" id="UP000295573">
    <property type="component" value="Unassembled WGS sequence"/>
</dbReference>
<dbReference type="OrthoDB" id="3829496at2"/>
<name>A0A4R2IMW8_9ACTN</name>
<keyword evidence="3" id="KW-1185">Reference proteome</keyword>
<reference evidence="2 3" key="1">
    <citation type="journal article" date="2015" name="Stand. Genomic Sci.">
        <title>Genomic Encyclopedia of Bacterial and Archaeal Type Strains, Phase III: the genomes of soil and plant-associated and newly described type strains.</title>
        <authorList>
            <person name="Whitman W.B."/>
            <person name="Woyke T."/>
            <person name="Klenk H.P."/>
            <person name="Zhou Y."/>
            <person name="Lilburn T.G."/>
            <person name="Beck B.J."/>
            <person name="De Vos P."/>
            <person name="Vandamme P."/>
            <person name="Eisen J.A."/>
            <person name="Garrity G."/>
            <person name="Hugenholtz P."/>
            <person name="Kyrpides N.C."/>
        </authorList>
    </citation>
    <scope>NUCLEOTIDE SEQUENCE [LARGE SCALE GENOMIC DNA]</scope>
    <source>
        <strain evidence="2 3">VKM Ac-2541</strain>
    </source>
</reference>
<comment type="caution">
    <text evidence="2">The sequence shown here is derived from an EMBL/GenBank/DDBJ whole genome shotgun (WGS) entry which is preliminary data.</text>
</comment>
<dbReference type="RefSeq" id="WP_132152165.1">
    <property type="nucleotide sequence ID" value="NZ_SLWR01000008.1"/>
</dbReference>
<evidence type="ECO:0000313" key="3">
    <source>
        <dbReference type="Proteomes" id="UP000295573"/>
    </source>
</evidence>
<organism evidence="2 3">
    <name type="scientific">Kribbella antiqua</name>
    <dbReference type="NCBI Taxonomy" id="2512217"/>
    <lineage>
        <taxon>Bacteria</taxon>
        <taxon>Bacillati</taxon>
        <taxon>Actinomycetota</taxon>
        <taxon>Actinomycetes</taxon>
        <taxon>Propionibacteriales</taxon>
        <taxon>Kribbellaceae</taxon>
        <taxon>Kribbella</taxon>
    </lineage>
</organism>
<keyword evidence="1" id="KW-0812">Transmembrane</keyword>
<accession>A0A4R2IMW8</accession>
<protein>
    <submittedName>
        <fullName evidence="2">Uncharacterized protein</fullName>
    </submittedName>
</protein>
<dbReference type="EMBL" id="SLWR01000008">
    <property type="protein sequence ID" value="TCO45696.1"/>
    <property type="molecule type" value="Genomic_DNA"/>
</dbReference>
<dbReference type="AlphaFoldDB" id="A0A4R2IMW8"/>
<keyword evidence="1" id="KW-1133">Transmembrane helix</keyword>
<evidence type="ECO:0000313" key="2">
    <source>
        <dbReference type="EMBL" id="TCO45696.1"/>
    </source>
</evidence>
<gene>
    <name evidence="2" type="ORF">EV646_108319</name>
</gene>
<proteinExistence type="predicted"/>
<feature type="transmembrane region" description="Helical" evidence="1">
    <location>
        <begin position="88"/>
        <end position="109"/>
    </location>
</feature>
<keyword evidence="1" id="KW-0472">Membrane</keyword>
<sequence length="148" mass="15646">MNAWTLLLRALGALGVVTGVFVMHGLTADHEVAMASMHGPAVAQSAAMPAEHSSDSTDTFMHQVVLPIALVDAFDRVVIAPAGEQHGMPSACLAVLTGLLLLLTLVLGLRSLLAWRAVLLVAPERVVLSERSPPWLPPSLSKLCVLRT</sequence>
<evidence type="ECO:0000256" key="1">
    <source>
        <dbReference type="SAM" id="Phobius"/>
    </source>
</evidence>